<feature type="coiled-coil region" evidence="1">
    <location>
        <begin position="98"/>
        <end position="181"/>
    </location>
</feature>
<dbReference type="EMBL" id="CDMY01000498">
    <property type="protein sequence ID" value="CEM17845.1"/>
    <property type="molecule type" value="Genomic_DNA"/>
</dbReference>
<dbReference type="GO" id="GO:0000795">
    <property type="term" value="C:synaptonemal complex"/>
    <property type="evidence" value="ECO:0007669"/>
    <property type="project" value="InterPro"/>
</dbReference>
<dbReference type="VEuPathDB" id="CryptoDB:Vbra_2569"/>
<proteinExistence type="predicted"/>
<dbReference type="SUPFAM" id="SSF57850">
    <property type="entry name" value="RING/U-box"/>
    <property type="match status" value="1"/>
</dbReference>
<dbReference type="OrthoDB" id="441210at2759"/>
<dbReference type="Gene3D" id="3.30.40.10">
    <property type="entry name" value="Zinc/RING finger domain, C3HC4 (zinc finger)"/>
    <property type="match status" value="1"/>
</dbReference>
<sequence>MEGSDALSFKCNAPGCGREVGECCLTSCSHVFCMEHAEQWFSSNESCPVCKAQCQIKLVDFSRTAINDRKQMSLIGFLPNDCLEAAMGSLEFWSFQKIQELRDAKKEAQDERASKRRLEAECRAALSEYENKINSLSTEKENMKEELREIAKERDHYKELYSKKNRQHSKLEENYRQLKARMMGGGRGNVAGGVPGNVAGGVPGNAINRPALGNGQAKAN</sequence>
<gene>
    <name evidence="2" type="ORF">Vbra_2569</name>
</gene>
<organism evidence="2 3">
    <name type="scientific">Vitrella brassicaformis (strain CCMP3155)</name>
    <dbReference type="NCBI Taxonomy" id="1169540"/>
    <lineage>
        <taxon>Eukaryota</taxon>
        <taxon>Sar</taxon>
        <taxon>Alveolata</taxon>
        <taxon>Colpodellida</taxon>
        <taxon>Vitrellaceae</taxon>
        <taxon>Vitrella</taxon>
    </lineage>
</organism>
<dbReference type="InterPro" id="IPR042448">
    <property type="entry name" value="CCNB1IP1"/>
</dbReference>
<dbReference type="PANTHER" id="PTHR14305:SF0">
    <property type="entry name" value="E3 UBIQUITIN-PROTEIN LIGASE CCNB1IP1"/>
    <property type="match status" value="1"/>
</dbReference>
<evidence type="ECO:0000313" key="2">
    <source>
        <dbReference type="EMBL" id="CEM17845.1"/>
    </source>
</evidence>
<protein>
    <recommendedName>
        <fullName evidence="4">RING-type domain-containing protein</fullName>
    </recommendedName>
</protein>
<evidence type="ECO:0008006" key="4">
    <source>
        <dbReference type="Google" id="ProtNLM"/>
    </source>
</evidence>
<dbReference type="OMA" id="GECCLTS"/>
<keyword evidence="1" id="KW-0175">Coiled coil</keyword>
<reference evidence="2 3" key="1">
    <citation type="submission" date="2014-11" db="EMBL/GenBank/DDBJ databases">
        <authorList>
            <person name="Zhu J."/>
            <person name="Qi W."/>
            <person name="Song R."/>
        </authorList>
    </citation>
    <scope>NUCLEOTIDE SEQUENCE [LARGE SCALE GENOMIC DNA]</scope>
</reference>
<evidence type="ECO:0000313" key="3">
    <source>
        <dbReference type="Proteomes" id="UP000041254"/>
    </source>
</evidence>
<name>A0A0G4FT90_VITBC</name>
<dbReference type="GO" id="GO:0007131">
    <property type="term" value="P:reciprocal meiotic recombination"/>
    <property type="evidence" value="ECO:0007669"/>
    <property type="project" value="InterPro"/>
</dbReference>
<evidence type="ECO:0000256" key="1">
    <source>
        <dbReference type="SAM" id="Coils"/>
    </source>
</evidence>
<dbReference type="AlphaFoldDB" id="A0A0G4FT90"/>
<dbReference type="InterPro" id="IPR013083">
    <property type="entry name" value="Znf_RING/FYVE/PHD"/>
</dbReference>
<dbReference type="PANTHER" id="PTHR14305">
    <property type="entry name" value="E3 UBIQUITIN-PROTEIN LIGASE CCNB1IP1"/>
    <property type="match status" value="1"/>
</dbReference>
<dbReference type="InParanoid" id="A0A0G4FT90"/>
<dbReference type="Proteomes" id="UP000041254">
    <property type="component" value="Unassembled WGS sequence"/>
</dbReference>
<keyword evidence="3" id="KW-1185">Reference proteome</keyword>
<dbReference type="GO" id="GO:0061630">
    <property type="term" value="F:ubiquitin protein ligase activity"/>
    <property type="evidence" value="ECO:0007669"/>
    <property type="project" value="InterPro"/>
</dbReference>
<accession>A0A0G4FT90</accession>